<feature type="compositionally biased region" description="Gly residues" evidence="7">
    <location>
        <begin position="312"/>
        <end position="331"/>
    </location>
</feature>
<dbReference type="GO" id="GO:0005829">
    <property type="term" value="C:cytosol"/>
    <property type="evidence" value="ECO:0007669"/>
    <property type="project" value="GOC"/>
</dbReference>
<evidence type="ECO:0000256" key="6">
    <source>
        <dbReference type="ARBA" id="ARBA00023054"/>
    </source>
</evidence>
<feature type="compositionally biased region" description="Low complexity" evidence="7">
    <location>
        <begin position="138"/>
        <end position="155"/>
    </location>
</feature>
<dbReference type="EMBL" id="KV417549">
    <property type="protein sequence ID" value="KZP21190.1"/>
    <property type="molecule type" value="Genomic_DNA"/>
</dbReference>
<dbReference type="OrthoDB" id="3267189at2759"/>
<evidence type="ECO:0000313" key="9">
    <source>
        <dbReference type="Proteomes" id="UP000076532"/>
    </source>
</evidence>
<reference evidence="8 9" key="1">
    <citation type="journal article" date="2016" name="Mol. Biol. Evol.">
        <title>Comparative Genomics of Early-Diverging Mushroom-Forming Fungi Provides Insights into the Origins of Lignocellulose Decay Capabilities.</title>
        <authorList>
            <person name="Nagy L.G."/>
            <person name="Riley R."/>
            <person name="Tritt A."/>
            <person name="Adam C."/>
            <person name="Daum C."/>
            <person name="Floudas D."/>
            <person name="Sun H."/>
            <person name="Yadav J.S."/>
            <person name="Pangilinan J."/>
            <person name="Larsson K.H."/>
            <person name="Matsuura K."/>
            <person name="Barry K."/>
            <person name="Labutti K."/>
            <person name="Kuo R."/>
            <person name="Ohm R.A."/>
            <person name="Bhattacharya S.S."/>
            <person name="Shirouzu T."/>
            <person name="Yoshinaga Y."/>
            <person name="Martin F.M."/>
            <person name="Grigoriev I.V."/>
            <person name="Hibbett D.S."/>
        </authorList>
    </citation>
    <scope>NUCLEOTIDE SEQUENCE [LARGE SCALE GENOMIC DNA]</scope>
    <source>
        <strain evidence="8 9">CBS 109695</strain>
    </source>
</reference>
<organism evidence="8 9">
    <name type="scientific">Athelia psychrophila</name>
    <dbReference type="NCBI Taxonomy" id="1759441"/>
    <lineage>
        <taxon>Eukaryota</taxon>
        <taxon>Fungi</taxon>
        <taxon>Dikarya</taxon>
        <taxon>Basidiomycota</taxon>
        <taxon>Agaricomycotina</taxon>
        <taxon>Agaricomycetes</taxon>
        <taxon>Agaricomycetidae</taxon>
        <taxon>Atheliales</taxon>
        <taxon>Atheliaceae</taxon>
        <taxon>Athelia</taxon>
    </lineage>
</organism>
<dbReference type="InterPro" id="IPR039745">
    <property type="entry name" value="Vps54"/>
</dbReference>
<dbReference type="Proteomes" id="UP000076532">
    <property type="component" value="Unassembled WGS sequence"/>
</dbReference>
<dbReference type="GO" id="GO:0006896">
    <property type="term" value="P:Golgi to vacuole transport"/>
    <property type="evidence" value="ECO:0007669"/>
    <property type="project" value="TreeGrafter"/>
</dbReference>
<evidence type="ECO:0000256" key="1">
    <source>
        <dbReference type="ARBA" id="ARBA00004601"/>
    </source>
</evidence>
<comment type="similarity">
    <text evidence="2">Belongs to the VPS54 family.</text>
</comment>
<dbReference type="PANTHER" id="PTHR12965">
    <property type="entry name" value="VACUOLAR PROTEIN SORTING 54"/>
    <property type="match status" value="1"/>
</dbReference>
<keyword evidence="4" id="KW-0653">Protein transport</keyword>
<evidence type="ECO:0000313" key="8">
    <source>
        <dbReference type="EMBL" id="KZP21190.1"/>
    </source>
</evidence>
<evidence type="ECO:0000256" key="3">
    <source>
        <dbReference type="ARBA" id="ARBA00022448"/>
    </source>
</evidence>
<dbReference type="PANTHER" id="PTHR12965:SF0">
    <property type="entry name" value="VACUOLAR PROTEIN SORTING-ASSOCIATED PROTEIN 54"/>
    <property type="match status" value="1"/>
</dbReference>
<keyword evidence="6" id="KW-0175">Coiled coil</keyword>
<keyword evidence="5" id="KW-0333">Golgi apparatus</keyword>
<evidence type="ECO:0000256" key="7">
    <source>
        <dbReference type="SAM" id="MobiDB-lite"/>
    </source>
</evidence>
<evidence type="ECO:0000256" key="2">
    <source>
        <dbReference type="ARBA" id="ARBA00009150"/>
    </source>
</evidence>
<dbReference type="GO" id="GO:0019905">
    <property type="term" value="F:syntaxin binding"/>
    <property type="evidence" value="ECO:0007669"/>
    <property type="project" value="TreeGrafter"/>
</dbReference>
<keyword evidence="9" id="KW-1185">Reference proteome</keyword>
<evidence type="ECO:0000256" key="4">
    <source>
        <dbReference type="ARBA" id="ARBA00022927"/>
    </source>
</evidence>
<dbReference type="AlphaFoldDB" id="A0A166JT73"/>
<sequence>MGDRLSIHIKALQAVDWAGPKDASGVNGYMEILVKETVTLHKVLSRYLSIPVVEYVMTQVFAAMNHRLSEEYATIALPGPEAKDKMLADARYLHQKVSALKNVGTPSAMLETVIKEKPVARAANANANANASARLSSSSLAPAAGKPAAPAPQSANDRIKNILRRDSSMGLFAKALSPASTSTPTPPMLAPSPANGHGLGFASPGFAGSDVSLAATSPSRPGSPAGRAPTPTQANPASPSPTAAAAAAAERASANPGPDSDPVSVGRPESPLPPAGEAMEARETGAVRAADVPGVMVASRPPVADSDRADLGTGGMGGMGGRGGRGLGGSLSPGVVPRPPRTSSLDPSREGAGPSAAVTPSPQS</sequence>
<comment type="subcellular location">
    <subcellularLocation>
        <location evidence="1">Golgi apparatus</location>
        <location evidence="1">trans-Golgi network</location>
    </subcellularLocation>
</comment>
<feature type="compositionally biased region" description="Low complexity" evidence="7">
    <location>
        <begin position="228"/>
        <end position="258"/>
    </location>
</feature>
<gene>
    <name evidence="8" type="ORF">FIBSPDRAFT_520567</name>
</gene>
<feature type="region of interest" description="Disordered" evidence="7">
    <location>
        <begin position="177"/>
        <end position="364"/>
    </location>
</feature>
<dbReference type="GO" id="GO:0000938">
    <property type="term" value="C:GARP complex"/>
    <property type="evidence" value="ECO:0007669"/>
    <property type="project" value="InterPro"/>
</dbReference>
<keyword evidence="3" id="KW-0813">Transport</keyword>
<evidence type="ECO:0000256" key="5">
    <source>
        <dbReference type="ARBA" id="ARBA00023034"/>
    </source>
</evidence>
<dbReference type="GO" id="GO:0015031">
    <property type="term" value="P:protein transport"/>
    <property type="evidence" value="ECO:0007669"/>
    <property type="project" value="UniProtKB-KW"/>
</dbReference>
<protein>
    <submittedName>
        <fullName evidence="8">Uncharacterized protein</fullName>
    </submittedName>
</protein>
<feature type="region of interest" description="Disordered" evidence="7">
    <location>
        <begin position="138"/>
        <end position="157"/>
    </location>
</feature>
<proteinExistence type="inferred from homology"/>
<name>A0A166JT73_9AGAM</name>
<dbReference type="GO" id="GO:0042147">
    <property type="term" value="P:retrograde transport, endosome to Golgi"/>
    <property type="evidence" value="ECO:0007669"/>
    <property type="project" value="InterPro"/>
</dbReference>
<accession>A0A166JT73</accession>